<accession>A0A9Q1RRD6</accession>
<feature type="compositionally biased region" description="Polar residues" evidence="1">
    <location>
        <begin position="479"/>
        <end position="492"/>
    </location>
</feature>
<name>A0A9Q1RRD6_9SOLA</name>
<dbReference type="PANTHER" id="PTHR31928">
    <property type="entry name" value="EXPRESSED PROTEIN"/>
    <property type="match status" value="1"/>
</dbReference>
<evidence type="ECO:0000259" key="3">
    <source>
        <dbReference type="Pfam" id="PF21647"/>
    </source>
</evidence>
<sequence length="596" mass="64693">MAALAPGILLKLLNGMKSGVKPTSEHRSSLLQVTDIVPADLDEKNLWPKHGFFIKVSDSSHSIYVSLPYEQDDLVLSNKMQLGQFIYVDKLEPGSPVPVVKGAKPLPGRHPLVGTPEPLMGLREKGEKVGEKINQNLSAPPRRGSWGIGGGGGEVVASSPQVLKPVPIDFDQCTPIKEKSSAVKFARIIPMSPVIRGKFSKDGGGGSGMVRSSAGGTLLSKLMEAKGESPSMVRKSCATPSMMKFPRSRSVTDRDREQRIVNSPLNSATQEKKSSTPPPSLRSARMAASPTVGRESQRLPNSKKSSQEQQQQSQHIDSTHDNTSLTVNLPGKLSILGKEAVQQRENAQKIALQALRDASATENLVRSLKVFSNMSRAAKPDAPAACFDQFLEFHEQLVQAVAEMVSIQAATASNETSQNAEQENGSAPILHEIAHNSLEESRDSESNASKRRVALYKSIAVFPERSDQRSILGKHLRSSSKATKGASDTNINENDENKKPASSSISSSISNTIKLGKQIENESGSWFMDFLEKALEKGLKKAKGKTESDSSGRVPQSLLLKVINWVEVDQFDSNKRPIHPKAGQIARKLRIKVKNP</sequence>
<feature type="region of interest" description="Disordered" evidence="1">
    <location>
        <begin position="471"/>
        <end position="508"/>
    </location>
</feature>
<evidence type="ECO:0000256" key="1">
    <source>
        <dbReference type="SAM" id="MobiDB-lite"/>
    </source>
</evidence>
<dbReference type="InterPro" id="IPR010341">
    <property type="entry name" value="DUF936_pln"/>
</dbReference>
<dbReference type="InterPro" id="IPR048297">
    <property type="entry name" value="DUF936_dom_pln"/>
</dbReference>
<dbReference type="InterPro" id="IPR049172">
    <property type="entry name" value="DUF6857_pln"/>
</dbReference>
<feature type="domain" description="DUF936" evidence="2">
    <location>
        <begin position="4"/>
        <end position="120"/>
    </location>
</feature>
<gene>
    <name evidence="4" type="ORF">K7X08_006378</name>
</gene>
<evidence type="ECO:0000313" key="5">
    <source>
        <dbReference type="Proteomes" id="UP001152561"/>
    </source>
</evidence>
<dbReference type="Pfam" id="PF21647">
    <property type="entry name" value="DUF6857"/>
    <property type="match status" value="1"/>
</dbReference>
<feature type="region of interest" description="Disordered" evidence="1">
    <location>
        <begin position="225"/>
        <end position="325"/>
    </location>
</feature>
<feature type="compositionally biased region" description="Low complexity" evidence="1">
    <location>
        <begin position="302"/>
        <end position="314"/>
    </location>
</feature>
<dbReference type="Proteomes" id="UP001152561">
    <property type="component" value="Unassembled WGS sequence"/>
</dbReference>
<organism evidence="4 5">
    <name type="scientific">Anisodus acutangulus</name>
    <dbReference type="NCBI Taxonomy" id="402998"/>
    <lineage>
        <taxon>Eukaryota</taxon>
        <taxon>Viridiplantae</taxon>
        <taxon>Streptophyta</taxon>
        <taxon>Embryophyta</taxon>
        <taxon>Tracheophyta</taxon>
        <taxon>Spermatophyta</taxon>
        <taxon>Magnoliopsida</taxon>
        <taxon>eudicotyledons</taxon>
        <taxon>Gunneridae</taxon>
        <taxon>Pentapetalae</taxon>
        <taxon>asterids</taxon>
        <taxon>lamiids</taxon>
        <taxon>Solanales</taxon>
        <taxon>Solanaceae</taxon>
        <taxon>Solanoideae</taxon>
        <taxon>Hyoscyameae</taxon>
        <taxon>Anisodus</taxon>
    </lineage>
</organism>
<keyword evidence="5" id="KW-1185">Reference proteome</keyword>
<protein>
    <submittedName>
        <fullName evidence="4">Uncharacterized protein</fullName>
    </submittedName>
</protein>
<dbReference type="OrthoDB" id="1602505at2759"/>
<dbReference type="Pfam" id="PF06075">
    <property type="entry name" value="DUF936"/>
    <property type="match status" value="1"/>
</dbReference>
<proteinExistence type="predicted"/>
<dbReference type="PANTHER" id="PTHR31928:SF6">
    <property type="entry name" value="DUF936 DOMAIN-CONTAINING PROTEIN"/>
    <property type="match status" value="1"/>
</dbReference>
<feature type="compositionally biased region" description="Polar residues" evidence="1">
    <location>
        <begin position="260"/>
        <end position="269"/>
    </location>
</feature>
<reference evidence="5" key="1">
    <citation type="journal article" date="2023" name="Proc. Natl. Acad. Sci. U.S.A.">
        <title>Genomic and structural basis for evolution of tropane alkaloid biosynthesis.</title>
        <authorList>
            <person name="Wanga Y.-J."/>
            <person name="Taina T."/>
            <person name="Yua J.-Y."/>
            <person name="Lia J."/>
            <person name="Xua B."/>
            <person name="Chenc J."/>
            <person name="D'Auriad J.C."/>
            <person name="Huanga J.-P."/>
            <person name="Huanga S.-X."/>
        </authorList>
    </citation>
    <scope>NUCLEOTIDE SEQUENCE [LARGE SCALE GENOMIC DNA]</scope>
    <source>
        <strain evidence="5">cv. KIB-2019</strain>
    </source>
</reference>
<evidence type="ECO:0000313" key="4">
    <source>
        <dbReference type="EMBL" id="KAJ8569801.1"/>
    </source>
</evidence>
<dbReference type="EMBL" id="JAJAGQ010000002">
    <property type="protein sequence ID" value="KAJ8569801.1"/>
    <property type="molecule type" value="Genomic_DNA"/>
</dbReference>
<feature type="domain" description="DUF6857" evidence="3">
    <location>
        <begin position="319"/>
        <end position="566"/>
    </location>
</feature>
<evidence type="ECO:0000259" key="2">
    <source>
        <dbReference type="Pfam" id="PF06075"/>
    </source>
</evidence>
<dbReference type="AlphaFoldDB" id="A0A9Q1RRD6"/>
<feature type="compositionally biased region" description="Basic and acidic residues" evidence="1">
    <location>
        <begin position="250"/>
        <end position="259"/>
    </location>
</feature>
<comment type="caution">
    <text evidence="4">The sequence shown here is derived from an EMBL/GenBank/DDBJ whole genome shotgun (WGS) entry which is preliminary data.</text>
</comment>